<dbReference type="InterPro" id="IPR050857">
    <property type="entry name" value="D-2-hydroxyacid_DH"/>
</dbReference>
<comment type="caution">
    <text evidence="7">The sequence shown here is derived from an EMBL/GenBank/DDBJ whole genome shotgun (WGS) entry which is preliminary data.</text>
</comment>
<gene>
    <name evidence="7" type="ORF">AZ34_07755</name>
</gene>
<dbReference type="STRING" id="1458275.AZ34_07755"/>
<dbReference type="GO" id="GO:0016616">
    <property type="term" value="F:oxidoreductase activity, acting on the CH-OH group of donors, NAD or NADP as acceptor"/>
    <property type="evidence" value="ECO:0007669"/>
    <property type="project" value="InterPro"/>
</dbReference>
<organism evidence="7 8">
    <name type="scientific">Hylemonella gracilis str. Niagara R</name>
    <dbReference type="NCBI Taxonomy" id="1458275"/>
    <lineage>
        <taxon>Bacteria</taxon>
        <taxon>Pseudomonadati</taxon>
        <taxon>Pseudomonadota</taxon>
        <taxon>Betaproteobacteria</taxon>
        <taxon>Burkholderiales</taxon>
        <taxon>Comamonadaceae</taxon>
        <taxon>Hylemonella</taxon>
    </lineage>
</organism>
<evidence type="ECO:0000256" key="2">
    <source>
        <dbReference type="ARBA" id="ARBA00023002"/>
    </source>
</evidence>
<evidence type="ECO:0000256" key="3">
    <source>
        <dbReference type="ARBA" id="ARBA00023027"/>
    </source>
</evidence>
<dbReference type="GO" id="GO:0051287">
    <property type="term" value="F:NAD binding"/>
    <property type="evidence" value="ECO:0007669"/>
    <property type="project" value="InterPro"/>
</dbReference>
<keyword evidence="3" id="KW-0520">NAD</keyword>
<dbReference type="InterPro" id="IPR036291">
    <property type="entry name" value="NAD(P)-bd_dom_sf"/>
</dbReference>
<accession>A0A016XGL3</accession>
<dbReference type="OrthoDB" id="9805416at2"/>
<name>A0A016XGL3_9BURK</name>
<evidence type="ECO:0000313" key="8">
    <source>
        <dbReference type="Proteomes" id="UP000023268"/>
    </source>
</evidence>
<dbReference type="SUPFAM" id="SSF51735">
    <property type="entry name" value="NAD(P)-binding Rossmann-fold domains"/>
    <property type="match status" value="1"/>
</dbReference>
<dbReference type="PANTHER" id="PTHR42789">
    <property type="entry name" value="D-ISOMER SPECIFIC 2-HYDROXYACID DEHYDROGENASE FAMILY PROTEIN (AFU_ORTHOLOGUE AFUA_6G10090)"/>
    <property type="match status" value="1"/>
</dbReference>
<dbReference type="Proteomes" id="UP000023268">
    <property type="component" value="Unassembled WGS sequence"/>
</dbReference>
<protein>
    <submittedName>
        <fullName evidence="7">3-phosphoglycerate dehydrogenase</fullName>
    </submittedName>
</protein>
<dbReference type="Gene3D" id="3.40.50.720">
    <property type="entry name" value="NAD(P)-binding Rossmann-like Domain"/>
    <property type="match status" value="2"/>
</dbReference>
<evidence type="ECO:0000259" key="6">
    <source>
        <dbReference type="Pfam" id="PF02826"/>
    </source>
</evidence>
<dbReference type="RefSeq" id="WP_035606662.1">
    <property type="nucleotide sequence ID" value="NZ_JEMG01000001.1"/>
</dbReference>
<comment type="similarity">
    <text evidence="1 4">Belongs to the D-isomer specific 2-hydroxyacid dehydrogenase family.</text>
</comment>
<evidence type="ECO:0000256" key="1">
    <source>
        <dbReference type="ARBA" id="ARBA00005854"/>
    </source>
</evidence>
<sequence>MNIAILDDYQDVVRQLDCARKLDGLHYKVYTNTVRGLGQLAIRLRDAEALVLIRERTHITRALLNKLPQLKFISQTGRIGSHIDLAACTERGVAVAEGAGSPIAPAELTWALVMAATRRLPHYIGNLKQGIWQRTGFDKASGGPVDSEAGWPPAFGLGTSLRGKTLGIWGYGKIGQMVAAYGRAFGMRVWIWGSEASRQQAVHDGFAAAASREDFFAGSDVLSLHLRLNDATRGIVTAQDLARMQATALLVNTSRAELLEPDALLHALRQGRPGMAAIDVFESEPIAVDHPLLSLGNCICTPHIGYVERDNYELYFGTAFDNLLHFMQGQPSNIVNPEVLAH</sequence>
<evidence type="ECO:0000313" key="7">
    <source>
        <dbReference type="EMBL" id="EYC50976.1"/>
    </source>
</evidence>
<dbReference type="Pfam" id="PF02826">
    <property type="entry name" value="2-Hacid_dh_C"/>
    <property type="match status" value="1"/>
</dbReference>
<evidence type="ECO:0000259" key="5">
    <source>
        <dbReference type="Pfam" id="PF00389"/>
    </source>
</evidence>
<feature type="domain" description="D-isomer specific 2-hydroxyacid dehydrogenase catalytic" evidence="5">
    <location>
        <begin position="37"/>
        <end position="336"/>
    </location>
</feature>
<dbReference type="Pfam" id="PF00389">
    <property type="entry name" value="2-Hacid_dh"/>
    <property type="match status" value="1"/>
</dbReference>
<dbReference type="AlphaFoldDB" id="A0A016XGL3"/>
<reference evidence="7 8" key="1">
    <citation type="submission" date="2014-02" db="EMBL/GenBank/DDBJ databases">
        <title>Draft Genome of Hylemonella gracilis isolated from the Niagara River.</title>
        <authorList>
            <person name="Pawlowski D.R."/>
            <person name="Koudelka G.B."/>
        </authorList>
    </citation>
    <scope>NUCLEOTIDE SEQUENCE [LARGE SCALE GENOMIC DNA]</scope>
    <source>
        <strain evidence="7 8">Niagara R</strain>
    </source>
</reference>
<dbReference type="InterPro" id="IPR006139">
    <property type="entry name" value="D-isomer_2_OHA_DH_cat_dom"/>
</dbReference>
<feature type="domain" description="D-isomer specific 2-hydroxyacid dehydrogenase NAD-binding" evidence="6">
    <location>
        <begin position="111"/>
        <end position="305"/>
    </location>
</feature>
<dbReference type="InterPro" id="IPR006140">
    <property type="entry name" value="D-isomer_DH_NAD-bd"/>
</dbReference>
<keyword evidence="2 4" id="KW-0560">Oxidoreductase</keyword>
<dbReference type="CDD" id="cd12169">
    <property type="entry name" value="PGDH_like_1"/>
    <property type="match status" value="1"/>
</dbReference>
<dbReference type="EMBL" id="JEMG01000001">
    <property type="protein sequence ID" value="EYC50976.1"/>
    <property type="molecule type" value="Genomic_DNA"/>
</dbReference>
<dbReference type="eggNOG" id="COG0111">
    <property type="taxonomic scope" value="Bacteria"/>
</dbReference>
<dbReference type="PANTHER" id="PTHR42789:SF1">
    <property type="entry name" value="D-ISOMER SPECIFIC 2-HYDROXYACID DEHYDROGENASE FAMILY PROTEIN (AFU_ORTHOLOGUE AFUA_6G10090)"/>
    <property type="match status" value="1"/>
</dbReference>
<dbReference type="SUPFAM" id="SSF52283">
    <property type="entry name" value="Formate/glycerate dehydrogenase catalytic domain-like"/>
    <property type="match status" value="1"/>
</dbReference>
<proteinExistence type="inferred from homology"/>
<evidence type="ECO:0000256" key="4">
    <source>
        <dbReference type="RuleBase" id="RU003719"/>
    </source>
</evidence>